<comment type="caution">
    <text evidence="5">The sequence shown here is derived from an EMBL/GenBank/DDBJ whole genome shotgun (WGS) entry which is preliminary data.</text>
</comment>
<dbReference type="GO" id="GO:0003924">
    <property type="term" value="F:GTPase activity"/>
    <property type="evidence" value="ECO:0007669"/>
    <property type="project" value="InterPro"/>
</dbReference>
<dbReference type="EMBL" id="RHFK02000010">
    <property type="protein sequence ID" value="TWW70025.1"/>
    <property type="molecule type" value="Genomic_DNA"/>
</dbReference>
<dbReference type="Proteomes" id="UP000324091">
    <property type="component" value="Chromosome 18"/>
</dbReference>
<sequence>MKEVERQSGGGGGERRGEERRGGERGGEERRGEGEGRRGGGGEEEEGRGEEEGRVGEERRRGEGRRGGGRGGGRGEEKRRGDYISTIFASSTHSLTFQMSKVFLAESRQGQTSDQANPKNKVLTIDGVKVKLQIWDTAGQERFRSVTHAYYRDAHALLLLYDVTNKASFDNIQKLLGGRLDVESPSVPSGPFVFVTVATRRRRSPDSDGGPRSQLQNLRAAESESVP</sequence>
<gene>
    <name evidence="5" type="ORF">D4764_18G0008310</name>
</gene>
<keyword evidence="3" id="KW-0342">GTP-binding</keyword>
<keyword evidence="6" id="KW-1185">Reference proteome</keyword>
<dbReference type="Gene3D" id="3.40.50.300">
    <property type="entry name" value="P-loop containing nucleotide triphosphate hydrolases"/>
    <property type="match status" value="1"/>
</dbReference>
<feature type="region of interest" description="Disordered" evidence="4">
    <location>
        <begin position="1"/>
        <end position="79"/>
    </location>
</feature>
<dbReference type="AlphaFoldDB" id="A0A5C6NSS0"/>
<dbReference type="SMART" id="SM00175">
    <property type="entry name" value="RAB"/>
    <property type="match status" value="1"/>
</dbReference>
<evidence type="ECO:0000256" key="2">
    <source>
        <dbReference type="ARBA" id="ARBA00022741"/>
    </source>
</evidence>
<evidence type="ECO:0000256" key="3">
    <source>
        <dbReference type="ARBA" id="ARBA00023134"/>
    </source>
</evidence>
<accession>A0A5C6NSS0</accession>
<comment type="similarity">
    <text evidence="1">Belongs to the small GTPase superfamily. Rab family.</text>
</comment>
<feature type="region of interest" description="Disordered" evidence="4">
    <location>
        <begin position="200"/>
        <end position="227"/>
    </location>
</feature>
<evidence type="ECO:0000313" key="5">
    <source>
        <dbReference type="EMBL" id="TWW70025.1"/>
    </source>
</evidence>
<proteinExistence type="inferred from homology"/>
<dbReference type="PANTHER" id="PTHR47978">
    <property type="match status" value="1"/>
</dbReference>
<organism evidence="5 6">
    <name type="scientific">Takifugu flavidus</name>
    <name type="common">sansaifugu</name>
    <dbReference type="NCBI Taxonomy" id="433684"/>
    <lineage>
        <taxon>Eukaryota</taxon>
        <taxon>Metazoa</taxon>
        <taxon>Chordata</taxon>
        <taxon>Craniata</taxon>
        <taxon>Vertebrata</taxon>
        <taxon>Euteleostomi</taxon>
        <taxon>Actinopterygii</taxon>
        <taxon>Neopterygii</taxon>
        <taxon>Teleostei</taxon>
        <taxon>Neoteleostei</taxon>
        <taxon>Acanthomorphata</taxon>
        <taxon>Eupercaria</taxon>
        <taxon>Tetraodontiformes</taxon>
        <taxon>Tetradontoidea</taxon>
        <taxon>Tetraodontidae</taxon>
        <taxon>Takifugu</taxon>
    </lineage>
</organism>
<evidence type="ECO:0000313" key="6">
    <source>
        <dbReference type="Proteomes" id="UP000324091"/>
    </source>
</evidence>
<evidence type="ECO:0000256" key="1">
    <source>
        <dbReference type="ARBA" id="ARBA00006270"/>
    </source>
</evidence>
<name>A0A5C6NSS0_9TELE</name>
<dbReference type="SMART" id="SM00174">
    <property type="entry name" value="RHO"/>
    <property type="match status" value="1"/>
</dbReference>
<dbReference type="InterPro" id="IPR027417">
    <property type="entry name" value="P-loop_NTPase"/>
</dbReference>
<protein>
    <submittedName>
        <fullName evidence="5">Ras-related protein</fullName>
    </submittedName>
</protein>
<reference evidence="5 6" key="1">
    <citation type="submission" date="2019-04" db="EMBL/GenBank/DDBJ databases">
        <title>Chromosome genome assembly for Takifugu flavidus.</title>
        <authorList>
            <person name="Xiao S."/>
        </authorList>
    </citation>
    <scope>NUCLEOTIDE SEQUENCE [LARGE SCALE GENOMIC DNA]</scope>
    <source>
        <strain evidence="5">HTHZ2018</strain>
        <tissue evidence="5">Muscle</tissue>
    </source>
</reference>
<dbReference type="InterPro" id="IPR001806">
    <property type="entry name" value="Small_GTPase"/>
</dbReference>
<dbReference type="SUPFAM" id="SSF52540">
    <property type="entry name" value="P-loop containing nucleoside triphosphate hydrolases"/>
    <property type="match status" value="1"/>
</dbReference>
<dbReference type="Pfam" id="PF00071">
    <property type="entry name" value="Ras"/>
    <property type="match status" value="1"/>
</dbReference>
<dbReference type="GO" id="GO:0005525">
    <property type="term" value="F:GTP binding"/>
    <property type="evidence" value="ECO:0007669"/>
    <property type="project" value="UniProtKB-KW"/>
</dbReference>
<feature type="compositionally biased region" description="Basic and acidic residues" evidence="4">
    <location>
        <begin position="50"/>
        <end position="66"/>
    </location>
</feature>
<dbReference type="PROSITE" id="PS51419">
    <property type="entry name" value="RAB"/>
    <property type="match status" value="1"/>
</dbReference>
<feature type="compositionally biased region" description="Basic and acidic residues" evidence="4">
    <location>
        <begin position="13"/>
        <end position="41"/>
    </location>
</feature>
<evidence type="ECO:0000256" key="4">
    <source>
        <dbReference type="SAM" id="MobiDB-lite"/>
    </source>
</evidence>
<keyword evidence="2" id="KW-0547">Nucleotide-binding</keyword>